<organism evidence="5 6">
    <name type="scientific">Caenorhabditis auriculariae</name>
    <dbReference type="NCBI Taxonomy" id="2777116"/>
    <lineage>
        <taxon>Eukaryota</taxon>
        <taxon>Metazoa</taxon>
        <taxon>Ecdysozoa</taxon>
        <taxon>Nematoda</taxon>
        <taxon>Chromadorea</taxon>
        <taxon>Rhabditida</taxon>
        <taxon>Rhabditina</taxon>
        <taxon>Rhabditomorpha</taxon>
        <taxon>Rhabditoidea</taxon>
        <taxon>Rhabditidae</taxon>
        <taxon>Peloderinae</taxon>
        <taxon>Caenorhabditis</taxon>
    </lineage>
</organism>
<accession>A0A8S1HT36</accession>
<dbReference type="PROSITE" id="PS50222">
    <property type="entry name" value="EF_HAND_2"/>
    <property type="match status" value="2"/>
</dbReference>
<feature type="domain" description="EH" evidence="3">
    <location>
        <begin position="165"/>
        <end position="247"/>
    </location>
</feature>
<dbReference type="PANTHER" id="PTHR11216:SF170">
    <property type="entry name" value="DYNAMIN ASSOCIATED PROTEIN 160, ISOFORM D"/>
    <property type="match status" value="1"/>
</dbReference>
<comment type="caution">
    <text evidence="5">The sequence shown here is derived from an EMBL/GenBank/DDBJ whole genome shotgun (WGS) entry which is preliminary data.</text>
</comment>
<evidence type="ECO:0000256" key="1">
    <source>
        <dbReference type="ARBA" id="ARBA00022837"/>
    </source>
</evidence>
<dbReference type="AlphaFoldDB" id="A0A8S1HT36"/>
<dbReference type="CDD" id="cd00052">
    <property type="entry name" value="EH"/>
    <property type="match status" value="2"/>
</dbReference>
<dbReference type="SMART" id="SM00054">
    <property type="entry name" value="EFh"/>
    <property type="match status" value="2"/>
</dbReference>
<feature type="domain" description="EF-hand" evidence="4">
    <location>
        <begin position="198"/>
        <end position="233"/>
    </location>
</feature>
<dbReference type="GO" id="GO:0005509">
    <property type="term" value="F:calcium ion binding"/>
    <property type="evidence" value="ECO:0007669"/>
    <property type="project" value="InterPro"/>
</dbReference>
<evidence type="ECO:0000313" key="5">
    <source>
        <dbReference type="EMBL" id="CAD6198084.1"/>
    </source>
</evidence>
<name>A0A8S1HT36_9PELO</name>
<dbReference type="PANTHER" id="PTHR11216">
    <property type="entry name" value="EH DOMAIN"/>
    <property type="match status" value="1"/>
</dbReference>
<dbReference type="InterPro" id="IPR002048">
    <property type="entry name" value="EF_hand_dom"/>
</dbReference>
<proteinExistence type="predicted"/>
<evidence type="ECO:0000259" key="3">
    <source>
        <dbReference type="PROSITE" id="PS50031"/>
    </source>
</evidence>
<dbReference type="InterPro" id="IPR011992">
    <property type="entry name" value="EF-hand-dom_pair"/>
</dbReference>
<protein>
    <submittedName>
        <fullName evidence="5">Uncharacterized protein</fullName>
    </submittedName>
</protein>
<keyword evidence="6" id="KW-1185">Reference proteome</keyword>
<reference evidence="5" key="1">
    <citation type="submission" date="2020-10" db="EMBL/GenBank/DDBJ databases">
        <authorList>
            <person name="Kikuchi T."/>
        </authorList>
    </citation>
    <scope>NUCLEOTIDE SEQUENCE</scope>
    <source>
        <strain evidence="5">NKZ352</strain>
    </source>
</reference>
<dbReference type="InterPro" id="IPR000261">
    <property type="entry name" value="EH_dom"/>
</dbReference>
<dbReference type="Pfam" id="PF12763">
    <property type="entry name" value="EH"/>
    <property type="match status" value="2"/>
</dbReference>
<dbReference type="OrthoDB" id="2015333at2759"/>
<dbReference type="SMART" id="SM00027">
    <property type="entry name" value="EH"/>
    <property type="match status" value="2"/>
</dbReference>
<dbReference type="GO" id="GO:0005737">
    <property type="term" value="C:cytoplasm"/>
    <property type="evidence" value="ECO:0007669"/>
    <property type="project" value="TreeGrafter"/>
</dbReference>
<sequence>MASGNPWEIGEAEYANNSRIFQVLTSGSRLMDSNTARNALLKSNLPPAVLAQIWVLSDLDKDGSLDVREYSIAMRLALNCIAGIPLPPQLPPSLLVVPSPMSSANGMGFPQNNGLTQQTPPMMGSYSLPMSAPPQPPMAPQMSQTPERGIFDGRQCENWTIPHSNKLKYCQNFNQLDKQRLGWLSSQAARSALGLTGLSTPALAHIWFLSDVNRDGKLSVDEYCIAMQMIDMFKAGNALPKTTPPELAQMCGVSRSANNTPEIDPNAPPAQKSPALKTFEDKRMDNFAKGQAELERRRQILMEEENRRRAEIEKREREEEARRERERLEKERQWELQRQEELERLRVLEKAREEEERKRQAEREKMREEEEEQRKVAMEKQKLKQLQEWSAVTSE</sequence>
<dbReference type="GO" id="GO:0097708">
    <property type="term" value="C:intracellular vesicle"/>
    <property type="evidence" value="ECO:0007669"/>
    <property type="project" value="TreeGrafter"/>
</dbReference>
<evidence type="ECO:0000259" key="4">
    <source>
        <dbReference type="PROSITE" id="PS50222"/>
    </source>
</evidence>
<dbReference type="GO" id="GO:0060090">
    <property type="term" value="F:molecular adaptor activity"/>
    <property type="evidence" value="ECO:0007669"/>
    <property type="project" value="TreeGrafter"/>
</dbReference>
<feature type="region of interest" description="Disordered" evidence="2">
    <location>
        <begin position="347"/>
        <end position="395"/>
    </location>
</feature>
<dbReference type="PROSITE" id="PS50031">
    <property type="entry name" value="EH"/>
    <property type="match status" value="2"/>
</dbReference>
<feature type="compositionally biased region" description="Basic and acidic residues" evidence="2">
    <location>
        <begin position="347"/>
        <end position="382"/>
    </location>
</feature>
<dbReference type="GO" id="GO:0150007">
    <property type="term" value="P:clathrin-dependent synaptic vesicle endocytosis"/>
    <property type="evidence" value="ECO:0007669"/>
    <property type="project" value="TreeGrafter"/>
</dbReference>
<dbReference type="Proteomes" id="UP000835052">
    <property type="component" value="Unassembled WGS sequence"/>
</dbReference>
<feature type="domain" description="EH" evidence="3">
    <location>
        <begin position="13"/>
        <end position="95"/>
    </location>
</feature>
<dbReference type="Gene3D" id="1.10.238.10">
    <property type="entry name" value="EF-hand"/>
    <property type="match status" value="2"/>
</dbReference>
<evidence type="ECO:0000256" key="2">
    <source>
        <dbReference type="SAM" id="MobiDB-lite"/>
    </source>
</evidence>
<evidence type="ECO:0000313" key="6">
    <source>
        <dbReference type="Proteomes" id="UP000835052"/>
    </source>
</evidence>
<gene>
    <name evidence="5" type="ORF">CAUJ_LOCUS13991</name>
</gene>
<dbReference type="InterPro" id="IPR018247">
    <property type="entry name" value="EF_Hand_1_Ca_BS"/>
</dbReference>
<dbReference type="GO" id="GO:0042734">
    <property type="term" value="C:presynaptic membrane"/>
    <property type="evidence" value="ECO:0007669"/>
    <property type="project" value="TreeGrafter"/>
</dbReference>
<feature type="domain" description="EF-hand" evidence="4">
    <location>
        <begin position="45"/>
        <end position="80"/>
    </location>
</feature>
<dbReference type="SUPFAM" id="SSF47473">
    <property type="entry name" value="EF-hand"/>
    <property type="match status" value="2"/>
</dbReference>
<dbReference type="EMBL" id="CAJGYM010000115">
    <property type="protein sequence ID" value="CAD6198084.1"/>
    <property type="molecule type" value="Genomic_DNA"/>
</dbReference>
<feature type="region of interest" description="Disordered" evidence="2">
    <location>
        <begin position="308"/>
        <end position="333"/>
    </location>
</feature>
<dbReference type="PROSITE" id="PS00018">
    <property type="entry name" value="EF_HAND_1"/>
    <property type="match status" value="2"/>
</dbReference>
<keyword evidence="1" id="KW-0106">Calcium</keyword>